<dbReference type="GO" id="GO:0016853">
    <property type="term" value="F:isomerase activity"/>
    <property type="evidence" value="ECO:0007669"/>
    <property type="project" value="UniProtKB-KW"/>
</dbReference>
<dbReference type="AlphaFoldDB" id="B9M9L1"/>
<protein>
    <submittedName>
        <fullName evidence="2">TIM barrel protein, AP endonuclease family 2/xylose isomerase-like family</fullName>
    </submittedName>
</protein>
<dbReference type="GO" id="GO:0004519">
    <property type="term" value="F:endonuclease activity"/>
    <property type="evidence" value="ECO:0007669"/>
    <property type="project" value="UniProtKB-KW"/>
</dbReference>
<proteinExistence type="predicted"/>
<dbReference type="Proteomes" id="UP000007721">
    <property type="component" value="Chromosome"/>
</dbReference>
<organism evidence="2 3">
    <name type="scientific">Geotalea daltonii (strain DSM 22248 / JCM 15807 / FRC-32)</name>
    <name type="common">Geobacter daltonii</name>
    <dbReference type="NCBI Taxonomy" id="316067"/>
    <lineage>
        <taxon>Bacteria</taxon>
        <taxon>Pseudomonadati</taxon>
        <taxon>Thermodesulfobacteriota</taxon>
        <taxon>Desulfuromonadia</taxon>
        <taxon>Geobacterales</taxon>
        <taxon>Geobacteraceae</taxon>
        <taxon>Geotalea</taxon>
    </lineage>
</organism>
<name>B9M9L1_GEODF</name>
<evidence type="ECO:0000313" key="2">
    <source>
        <dbReference type="EMBL" id="ACM20583.1"/>
    </source>
</evidence>
<evidence type="ECO:0000313" key="3">
    <source>
        <dbReference type="Proteomes" id="UP000007721"/>
    </source>
</evidence>
<dbReference type="InterPro" id="IPR036237">
    <property type="entry name" value="Xyl_isomerase-like_sf"/>
</dbReference>
<dbReference type="PANTHER" id="PTHR12110">
    <property type="entry name" value="HYDROXYPYRUVATE ISOMERASE"/>
    <property type="match status" value="1"/>
</dbReference>
<dbReference type="HOGENOM" id="CLU_050006_7_4_7"/>
<dbReference type="InterPro" id="IPR050312">
    <property type="entry name" value="IolE/XylAMocC-like"/>
</dbReference>
<gene>
    <name evidence="2" type="ordered locus">Geob_2229</name>
</gene>
<keyword evidence="2" id="KW-0378">Hydrolase</keyword>
<keyword evidence="3" id="KW-1185">Reference proteome</keyword>
<dbReference type="SUPFAM" id="SSF51658">
    <property type="entry name" value="Xylose isomerase-like"/>
    <property type="match status" value="1"/>
</dbReference>
<dbReference type="EMBL" id="CP001390">
    <property type="protein sequence ID" value="ACM20583.1"/>
    <property type="molecule type" value="Genomic_DNA"/>
</dbReference>
<evidence type="ECO:0000259" key="1">
    <source>
        <dbReference type="Pfam" id="PF01261"/>
    </source>
</evidence>
<keyword evidence="2" id="KW-0540">Nuclease</keyword>
<accession>B9M9L1</accession>
<dbReference type="Pfam" id="PF01261">
    <property type="entry name" value="AP_endonuc_2"/>
    <property type="match status" value="1"/>
</dbReference>
<dbReference type="STRING" id="316067.Geob_2229"/>
<dbReference type="Gene3D" id="3.20.20.150">
    <property type="entry name" value="Divalent-metal-dependent TIM barrel enzymes"/>
    <property type="match status" value="1"/>
</dbReference>
<reference evidence="2 3" key="1">
    <citation type="submission" date="2009-01" db="EMBL/GenBank/DDBJ databases">
        <title>Complete sequence of Geobacter sp. FRC-32.</title>
        <authorList>
            <consortium name="US DOE Joint Genome Institute"/>
            <person name="Lucas S."/>
            <person name="Copeland A."/>
            <person name="Lapidus A."/>
            <person name="Glavina del Rio T."/>
            <person name="Dalin E."/>
            <person name="Tice H."/>
            <person name="Bruce D."/>
            <person name="Goodwin L."/>
            <person name="Pitluck S."/>
            <person name="Saunders E."/>
            <person name="Brettin T."/>
            <person name="Detter J.C."/>
            <person name="Han C."/>
            <person name="Larimer F."/>
            <person name="Land M."/>
            <person name="Hauser L."/>
            <person name="Kyrpides N."/>
            <person name="Ovchinnikova G."/>
            <person name="Kostka J."/>
            <person name="Richardson P."/>
        </authorList>
    </citation>
    <scope>NUCLEOTIDE SEQUENCE [LARGE SCALE GENOMIC DNA]</scope>
    <source>
        <strain evidence="3">DSM 22248 / JCM 15807 / FRC-32</strain>
    </source>
</reference>
<dbReference type="PANTHER" id="PTHR12110:SF21">
    <property type="entry name" value="XYLOSE ISOMERASE-LIKE TIM BARREL DOMAIN-CONTAINING PROTEIN"/>
    <property type="match status" value="1"/>
</dbReference>
<keyword evidence="2" id="KW-0413">Isomerase</keyword>
<dbReference type="InterPro" id="IPR013022">
    <property type="entry name" value="Xyl_isomerase-like_TIM-brl"/>
</dbReference>
<keyword evidence="2" id="KW-0255">Endonuclease</keyword>
<sequence>MMRIGAMNHPQHRVEDEILWMAEMGLDFIDLTLEPPAAGHWQVDVDSMRELLQETGLGVIGHTAYYLPLGHPFEEVREGAVEAFSSTLQILARLGACCMNIHPDFKAPMHDAAFSVEQNLKSIRELLPLARRLDMELMIENLPGNVNDVPQLGHFLEAIPELGLHLDIGHTNLQVRHNTTSSIMEHYGHRVRHVHLHDNRGTDDLHLPLGAGTLDLESCIRSLKAAGYDGTITLEVFTPDRELLRFSADKLRRVWNEVA</sequence>
<dbReference type="KEGG" id="geo:Geob_2229"/>
<feature type="domain" description="Xylose isomerase-like TIM barrel" evidence="1">
    <location>
        <begin position="20"/>
        <end position="252"/>
    </location>
</feature>
<dbReference type="RefSeq" id="WP_012647312.1">
    <property type="nucleotide sequence ID" value="NC_011979.1"/>
</dbReference>
<dbReference type="eggNOG" id="COG1082">
    <property type="taxonomic scope" value="Bacteria"/>
</dbReference>